<dbReference type="InterPro" id="IPR003593">
    <property type="entry name" value="AAA+_ATPase"/>
</dbReference>
<dbReference type="InterPro" id="IPR017871">
    <property type="entry name" value="ABC_transporter-like_CS"/>
</dbReference>
<keyword evidence="2" id="KW-0813">Transport</keyword>
<dbReference type="SMART" id="SM00382">
    <property type="entry name" value="AAA"/>
    <property type="match status" value="1"/>
</dbReference>
<dbReference type="Gene3D" id="3.40.50.300">
    <property type="entry name" value="P-loop containing nucleotide triphosphate hydrolases"/>
    <property type="match status" value="1"/>
</dbReference>
<reference evidence="6 7" key="1">
    <citation type="submission" date="2022-06" db="EMBL/GenBank/DDBJ databases">
        <title>Haloarcula sp. a new haloarchaeum isolate from saline soil.</title>
        <authorList>
            <person name="Strakova D."/>
            <person name="Galisteo C."/>
            <person name="Sanchez-Porro C."/>
            <person name="Ventosa A."/>
        </authorList>
    </citation>
    <scope>NUCLEOTIDE SEQUENCE [LARGE SCALE GENOMIC DNA]</scope>
    <source>
        <strain evidence="6 7">S1CR25-12</strain>
    </source>
</reference>
<dbReference type="EMBL" id="JAMQON010000001">
    <property type="protein sequence ID" value="MDS0258111.1"/>
    <property type="molecule type" value="Genomic_DNA"/>
</dbReference>
<evidence type="ECO:0000313" key="6">
    <source>
        <dbReference type="EMBL" id="MDS0258111.1"/>
    </source>
</evidence>
<gene>
    <name evidence="6" type="ORF">NDI56_01660</name>
</gene>
<dbReference type="SUPFAM" id="SSF52540">
    <property type="entry name" value="P-loop containing nucleoside triphosphate hydrolases"/>
    <property type="match status" value="1"/>
</dbReference>
<dbReference type="PANTHER" id="PTHR43335:SF4">
    <property type="entry name" value="ABC TRANSPORTER, ATP-BINDING PROTEIN"/>
    <property type="match status" value="1"/>
</dbReference>
<dbReference type="PANTHER" id="PTHR43335">
    <property type="entry name" value="ABC TRANSPORTER, ATP-BINDING PROTEIN"/>
    <property type="match status" value="1"/>
</dbReference>
<dbReference type="Proteomes" id="UP001259659">
    <property type="component" value="Unassembled WGS sequence"/>
</dbReference>
<dbReference type="CDD" id="cd03230">
    <property type="entry name" value="ABC_DR_subfamily_A"/>
    <property type="match status" value="1"/>
</dbReference>
<evidence type="ECO:0000256" key="4">
    <source>
        <dbReference type="ARBA" id="ARBA00022840"/>
    </source>
</evidence>
<comment type="similarity">
    <text evidence="1">Belongs to the ABC transporter superfamily.</text>
</comment>
<dbReference type="GO" id="GO:0005524">
    <property type="term" value="F:ATP binding"/>
    <property type="evidence" value="ECO:0007669"/>
    <property type="project" value="UniProtKB-KW"/>
</dbReference>
<evidence type="ECO:0000313" key="7">
    <source>
        <dbReference type="Proteomes" id="UP001259659"/>
    </source>
</evidence>
<keyword evidence="7" id="KW-1185">Reference proteome</keyword>
<organism evidence="6 7">
    <name type="scientific">Haloarcula saliterrae</name>
    <dbReference type="NCBI Taxonomy" id="2950534"/>
    <lineage>
        <taxon>Archaea</taxon>
        <taxon>Methanobacteriati</taxon>
        <taxon>Methanobacteriota</taxon>
        <taxon>Stenosarchaea group</taxon>
        <taxon>Halobacteria</taxon>
        <taxon>Halobacteriales</taxon>
        <taxon>Haloarculaceae</taxon>
        <taxon>Haloarcula</taxon>
    </lineage>
</organism>
<dbReference type="InterPro" id="IPR003439">
    <property type="entry name" value="ABC_transporter-like_ATP-bd"/>
</dbReference>
<dbReference type="PROSITE" id="PS50893">
    <property type="entry name" value="ABC_TRANSPORTER_2"/>
    <property type="match status" value="1"/>
</dbReference>
<dbReference type="Pfam" id="PF00005">
    <property type="entry name" value="ABC_tran"/>
    <property type="match status" value="1"/>
</dbReference>
<evidence type="ECO:0000259" key="5">
    <source>
        <dbReference type="PROSITE" id="PS50893"/>
    </source>
</evidence>
<dbReference type="InterPro" id="IPR027417">
    <property type="entry name" value="P-loop_NTPase"/>
</dbReference>
<accession>A0ABU2F8Q6</accession>
<evidence type="ECO:0000256" key="2">
    <source>
        <dbReference type="ARBA" id="ARBA00022448"/>
    </source>
</evidence>
<evidence type="ECO:0000256" key="3">
    <source>
        <dbReference type="ARBA" id="ARBA00022741"/>
    </source>
</evidence>
<feature type="domain" description="ABC transporter" evidence="5">
    <location>
        <begin position="4"/>
        <end position="229"/>
    </location>
</feature>
<dbReference type="PROSITE" id="PS00211">
    <property type="entry name" value="ABC_TRANSPORTER_1"/>
    <property type="match status" value="1"/>
</dbReference>
<protein>
    <submittedName>
        <fullName evidence="6">ABC transporter ATP-binding protein</fullName>
    </submittedName>
</protein>
<keyword evidence="4 6" id="KW-0067">ATP-binding</keyword>
<dbReference type="RefSeq" id="WP_310917672.1">
    <property type="nucleotide sequence ID" value="NZ_JAMQON010000001.1"/>
</dbReference>
<comment type="caution">
    <text evidence="6">The sequence shown here is derived from an EMBL/GenBank/DDBJ whole genome shotgun (WGS) entry which is preliminary data.</text>
</comment>
<evidence type="ECO:0000256" key="1">
    <source>
        <dbReference type="ARBA" id="ARBA00005417"/>
    </source>
</evidence>
<sequence>MVAIRTNGLTKRFGDVVAVDDLDLTIEEGEVFGFLGPNGAGKSTTINLLLDFIRPTEGSVEVLGRDAQTNPEAIRQRVGVLPEGYGFDDPLTGREYLSWAIRTKRADDDADELLDLVGLADDADRLAGDYSKGMQQRLAFAIALVDDPDLLILDEPSTGLDPNGIQQLRDVVRERAAGGTTVFFSSHILSEVEAVSDRVGVMNEGELVAVDSIEGLRESTGGHATLHLDCASPPTGLGIDALAGVAGTSVDDRTLVVDCTDPAAKVDVVTYVAERATVEDIRSETVSLESLFNDLTGGGRDGADTAAEVPQ</sequence>
<keyword evidence="3" id="KW-0547">Nucleotide-binding</keyword>
<proteinExistence type="inferred from homology"/>
<name>A0ABU2F8Q6_9EURY</name>